<feature type="compositionally biased region" description="Basic and acidic residues" evidence="1">
    <location>
        <begin position="1"/>
        <end position="19"/>
    </location>
</feature>
<dbReference type="OrthoDB" id="1098796at2759"/>
<dbReference type="GO" id="GO:0010112">
    <property type="term" value="P:regulation of systemic acquired resistance"/>
    <property type="evidence" value="ECO:0007669"/>
    <property type="project" value="InterPro"/>
</dbReference>
<keyword evidence="3" id="KW-1185">Reference proteome</keyword>
<comment type="caution">
    <text evidence="2">The sequence shown here is derived from an EMBL/GenBank/DDBJ whole genome shotgun (WGS) entry which is preliminary data.</text>
</comment>
<evidence type="ECO:0000256" key="1">
    <source>
        <dbReference type="SAM" id="MobiDB-lite"/>
    </source>
</evidence>
<dbReference type="Proteomes" id="UP000886595">
    <property type="component" value="Unassembled WGS sequence"/>
</dbReference>
<dbReference type="InterPro" id="IPR034577">
    <property type="entry name" value="NIMIN-2"/>
</dbReference>
<reference evidence="2 3" key="1">
    <citation type="submission" date="2020-02" db="EMBL/GenBank/DDBJ databases">
        <authorList>
            <person name="Ma Q."/>
            <person name="Huang Y."/>
            <person name="Song X."/>
            <person name="Pei D."/>
        </authorList>
    </citation>
    <scope>NUCLEOTIDE SEQUENCE [LARGE SCALE GENOMIC DNA]</scope>
    <source>
        <strain evidence="2">Sxm20200214</strain>
        <tissue evidence="2">Leaf</tissue>
    </source>
</reference>
<protein>
    <submittedName>
        <fullName evidence="2">Uncharacterized protein</fullName>
    </submittedName>
</protein>
<evidence type="ECO:0000313" key="3">
    <source>
        <dbReference type="Proteomes" id="UP000886595"/>
    </source>
</evidence>
<proteinExistence type="predicted"/>
<gene>
    <name evidence="2" type="ORF">Bca52824_030627</name>
</gene>
<organism evidence="2 3">
    <name type="scientific">Brassica carinata</name>
    <name type="common">Ethiopian mustard</name>
    <name type="synonym">Abyssinian cabbage</name>
    <dbReference type="NCBI Taxonomy" id="52824"/>
    <lineage>
        <taxon>Eukaryota</taxon>
        <taxon>Viridiplantae</taxon>
        <taxon>Streptophyta</taxon>
        <taxon>Embryophyta</taxon>
        <taxon>Tracheophyta</taxon>
        <taxon>Spermatophyta</taxon>
        <taxon>Magnoliopsida</taxon>
        <taxon>eudicotyledons</taxon>
        <taxon>Gunneridae</taxon>
        <taxon>Pentapetalae</taxon>
        <taxon>rosids</taxon>
        <taxon>malvids</taxon>
        <taxon>Brassicales</taxon>
        <taxon>Brassicaceae</taxon>
        <taxon>Brassiceae</taxon>
        <taxon>Brassica</taxon>
    </lineage>
</organism>
<sequence length="291" mass="31829">MSSEKKEERREEDNGDVYRGKPSTEVVRTVTEEEVDEFFKILRRLHVATRTVARVNGGVVERELPSKKRKRSQSLGLRNSLDTKGVQEGGLDGLKRVGLRNSGLDLNCIPEPEAVKMRLFRLGLQWFVGLAEVVEIKLGGFVVCCGVVETCSFSGEISSCPSLVLLGATTVSSQDGWSLCFSCPPLLTPEDGFSCLNLRFFVLKIDNRQRVLCHCSFFVPFGQGAYASSDVGYLILSEVSLAGCAGFETLLGDVWRLRSSPTLASKASVKRVPTALRYGCSCPVSPLMSCA</sequence>
<accession>A0A8X7S984</accession>
<evidence type="ECO:0000313" key="2">
    <source>
        <dbReference type="EMBL" id="KAG2301976.1"/>
    </source>
</evidence>
<dbReference type="EMBL" id="JAAMPC010000007">
    <property type="protein sequence ID" value="KAG2301976.1"/>
    <property type="molecule type" value="Genomic_DNA"/>
</dbReference>
<name>A0A8X7S984_BRACI</name>
<dbReference type="AlphaFoldDB" id="A0A8X7S984"/>
<dbReference type="PANTHER" id="PTHR35735:SF8">
    <property type="entry name" value="PROTEIN NIM1-INTERACTING 2"/>
    <property type="match status" value="1"/>
</dbReference>
<feature type="region of interest" description="Disordered" evidence="1">
    <location>
        <begin position="1"/>
        <end position="24"/>
    </location>
</feature>
<dbReference type="PANTHER" id="PTHR35735">
    <property type="entry name" value="PROTEIN NIM1-INTERACTING 2"/>
    <property type="match status" value="1"/>
</dbReference>